<dbReference type="PROSITE" id="PS50053">
    <property type="entry name" value="UBIQUITIN_2"/>
    <property type="match status" value="1"/>
</dbReference>
<evidence type="ECO:0000313" key="5">
    <source>
        <dbReference type="Proteomes" id="UP001652640"/>
    </source>
</evidence>
<dbReference type="PANTHER" id="PTHR10562">
    <property type="entry name" value="SMALL UBIQUITIN-RELATED MODIFIER"/>
    <property type="match status" value="1"/>
</dbReference>
<dbReference type="RefSeq" id="XP_070324586.1">
    <property type="nucleotide sequence ID" value="XM_070468485.1"/>
</dbReference>
<evidence type="ECO:0000256" key="3">
    <source>
        <dbReference type="SAM" id="MobiDB-lite"/>
    </source>
</evidence>
<feature type="compositionally biased region" description="Basic and acidic residues" evidence="3">
    <location>
        <begin position="12"/>
        <end position="29"/>
    </location>
</feature>
<organism evidence="5 6">
    <name type="scientific">Odocoileus virginianus</name>
    <name type="common">White-tailed deer</name>
    <dbReference type="NCBI Taxonomy" id="9874"/>
    <lineage>
        <taxon>Eukaryota</taxon>
        <taxon>Metazoa</taxon>
        <taxon>Chordata</taxon>
        <taxon>Craniata</taxon>
        <taxon>Vertebrata</taxon>
        <taxon>Euteleostomi</taxon>
        <taxon>Mammalia</taxon>
        <taxon>Eutheria</taxon>
        <taxon>Laurasiatheria</taxon>
        <taxon>Artiodactyla</taxon>
        <taxon>Ruminantia</taxon>
        <taxon>Pecora</taxon>
        <taxon>Cervidae</taxon>
        <taxon>Odocoileinae</taxon>
        <taxon>Odocoileus</taxon>
    </lineage>
</organism>
<dbReference type="GeneID" id="139035461"/>
<feature type="region of interest" description="Disordered" evidence="3">
    <location>
        <begin position="1"/>
        <end position="29"/>
    </location>
</feature>
<protein>
    <submittedName>
        <fullName evidence="6">Small ubiquitin-related modifier 1-like</fullName>
    </submittedName>
</protein>
<dbReference type="Pfam" id="PF00240">
    <property type="entry name" value="ubiquitin"/>
    <property type="match status" value="1"/>
</dbReference>
<sequence length="109" mass="12467">MESPGEATVTRSDQEAKPSTEDFMGKKEGEYSKLKVTVQESSEIHFQVKMMTYFKKLKESHCQKQGAPMNSSRFLFEGQEIADNHTPQELGMEEEDVIKVCQGQRRCSE</sequence>
<evidence type="ECO:0000259" key="4">
    <source>
        <dbReference type="PROSITE" id="PS50053"/>
    </source>
</evidence>
<comment type="similarity">
    <text evidence="1">Belongs to the ubiquitin family. SUMO subfamily.</text>
</comment>
<evidence type="ECO:0000256" key="1">
    <source>
        <dbReference type="ARBA" id="ARBA00009185"/>
    </source>
</evidence>
<dbReference type="InterPro" id="IPR000626">
    <property type="entry name" value="Ubiquitin-like_dom"/>
</dbReference>
<reference evidence="5" key="1">
    <citation type="journal article" date="2022" name="J. Hered.">
        <title>A De Novo Chromosome-Level Genome Assembly of the White-Tailed Deer, Odocoileus Virginianus.</title>
        <authorList>
            <person name="London E.W."/>
            <person name="Roca A.L."/>
            <person name="Novakofski J.E."/>
            <person name="Mateus-Pinilla N.E."/>
        </authorList>
    </citation>
    <scope>NUCLEOTIDE SEQUENCE [LARGE SCALE GENOMIC DNA]</scope>
</reference>
<evidence type="ECO:0000313" key="6">
    <source>
        <dbReference type="RefSeq" id="XP_070324586.1"/>
    </source>
</evidence>
<dbReference type="SUPFAM" id="SSF54236">
    <property type="entry name" value="Ubiquitin-like"/>
    <property type="match status" value="1"/>
</dbReference>
<dbReference type="Gene3D" id="3.10.20.90">
    <property type="entry name" value="Phosphatidylinositol 3-kinase Catalytic Subunit, Chain A, domain 1"/>
    <property type="match status" value="1"/>
</dbReference>
<gene>
    <name evidence="6" type="primary">LOC139035461</name>
</gene>
<dbReference type="InterPro" id="IPR029071">
    <property type="entry name" value="Ubiquitin-like_domsf"/>
</dbReference>
<name>A0ABM4I9U2_ODOVR</name>
<dbReference type="SMART" id="SM00213">
    <property type="entry name" value="UBQ"/>
    <property type="match status" value="1"/>
</dbReference>
<dbReference type="Proteomes" id="UP001652640">
    <property type="component" value="Chromosome 6"/>
</dbReference>
<reference evidence="6" key="2">
    <citation type="submission" date="2025-08" db="UniProtKB">
        <authorList>
            <consortium name="RefSeq"/>
        </authorList>
    </citation>
    <scope>IDENTIFICATION</scope>
    <source>
        <tissue evidence="6">Tongue muscle</tissue>
    </source>
</reference>
<proteinExistence type="inferred from homology"/>
<feature type="domain" description="Ubiquitin-like" evidence="4">
    <location>
        <begin position="34"/>
        <end position="100"/>
    </location>
</feature>
<keyword evidence="5" id="KW-1185">Reference proteome</keyword>
<accession>A0ABM4I9U2</accession>
<evidence type="ECO:0000256" key="2">
    <source>
        <dbReference type="ARBA" id="ARBA00022786"/>
    </source>
</evidence>
<keyword evidence="2" id="KW-0833">Ubl conjugation pathway</keyword>